<feature type="transmembrane region" description="Helical" evidence="9">
    <location>
        <begin position="230"/>
        <end position="260"/>
    </location>
</feature>
<evidence type="ECO:0000256" key="3">
    <source>
        <dbReference type="ARBA" id="ARBA00022449"/>
    </source>
</evidence>
<comment type="caution">
    <text evidence="11">The sequence shown here is derived from an EMBL/GenBank/DDBJ whole genome shotgun (WGS) entry which is preliminary data.</text>
</comment>
<keyword evidence="3" id="KW-0050">Antiport</keyword>
<dbReference type="InterPro" id="IPR052180">
    <property type="entry name" value="NhaC_Na-H+_Antiporter"/>
</dbReference>
<sequence>MKKGNPLALLPILVFLVLFAYVGIVAKDFYSMPAIVGFIIALIVAFLQNRKYSFNEKISIVAKGAGDENIITMCLIFILAGAFSGSVKAAGGVESTVAFGLSILPSKIAVVGIFVIGCFISVSMGTSVGTVTALTPIAVGIAEKTGLGIPICVGSVVCGAMFGDNLSMISDTTIAAVRTQGCEMKDKFKQNFFIVLPAAIVTIVLLFVSTKTTDYNVSDLDYELIKIVPYLVVLIGALAGLNVFIVLILGTVISLIVGVISGTFTMIEMFKVVGDGVTSMYDITVISIVVAGVIALVKENGGIDFILSFIKSKIKTQKGAELGIAGLASLVDVCTANNTIAIVIAGPIAKEISTEFDVSPKTTASLLDIFTSVWQGIIPYGAQLLTASSLAVSAQTIKEAIPVSPFDIMPYLYYPVLMAVSAIIYIIFIKENKKKA</sequence>
<evidence type="ECO:0000256" key="1">
    <source>
        <dbReference type="ARBA" id="ARBA00004651"/>
    </source>
</evidence>
<dbReference type="EMBL" id="JADIMX010000052">
    <property type="protein sequence ID" value="MBO8434210.1"/>
    <property type="molecule type" value="Genomic_DNA"/>
</dbReference>
<reference evidence="11" key="2">
    <citation type="journal article" date="2021" name="PeerJ">
        <title>Extensive microbial diversity within the chicken gut microbiome revealed by metagenomics and culture.</title>
        <authorList>
            <person name="Gilroy R."/>
            <person name="Ravi A."/>
            <person name="Getino M."/>
            <person name="Pursley I."/>
            <person name="Horton D.L."/>
            <person name="Alikhan N.F."/>
            <person name="Baker D."/>
            <person name="Gharbi K."/>
            <person name="Hall N."/>
            <person name="Watson M."/>
            <person name="Adriaenssens E.M."/>
            <person name="Foster-Nyarko E."/>
            <person name="Jarju S."/>
            <person name="Secka A."/>
            <person name="Antonio M."/>
            <person name="Oren A."/>
            <person name="Chaudhuri R.R."/>
            <person name="La Ragione R."/>
            <person name="Hildebrand F."/>
            <person name="Pallen M.J."/>
        </authorList>
    </citation>
    <scope>NUCLEOTIDE SEQUENCE</scope>
    <source>
        <strain evidence="11">F6-4510</strain>
    </source>
</reference>
<feature type="transmembrane region" description="Helical" evidence="9">
    <location>
        <begin position="70"/>
        <end position="91"/>
    </location>
</feature>
<dbReference type="Pfam" id="PF03553">
    <property type="entry name" value="Na_H_antiporter"/>
    <property type="match status" value="2"/>
</dbReference>
<dbReference type="InterPro" id="IPR018461">
    <property type="entry name" value="Na/H_Antiport_NhaC-like_C"/>
</dbReference>
<feature type="domain" description="Na+/H+ antiporter NhaC-like C-terminal" evidence="10">
    <location>
        <begin position="13"/>
        <end position="208"/>
    </location>
</feature>
<feature type="transmembrane region" description="Helical" evidence="9">
    <location>
        <begin position="272"/>
        <end position="297"/>
    </location>
</feature>
<keyword evidence="5 9" id="KW-0812">Transmembrane</keyword>
<feature type="transmembrane region" description="Helical" evidence="9">
    <location>
        <begin position="192"/>
        <end position="210"/>
    </location>
</feature>
<evidence type="ECO:0000313" key="12">
    <source>
        <dbReference type="Proteomes" id="UP000823611"/>
    </source>
</evidence>
<dbReference type="PANTHER" id="PTHR33451">
    <property type="entry name" value="MALATE-2H(+)/NA(+)-LACTATE ANTIPORTER"/>
    <property type="match status" value="1"/>
</dbReference>
<dbReference type="GO" id="GO:0015297">
    <property type="term" value="F:antiporter activity"/>
    <property type="evidence" value="ECO:0007669"/>
    <property type="project" value="UniProtKB-KW"/>
</dbReference>
<protein>
    <submittedName>
        <fullName evidence="11">Na+/H+ antiporter NhaC family protein</fullName>
    </submittedName>
</protein>
<feature type="transmembrane region" description="Helical" evidence="9">
    <location>
        <begin position="97"/>
        <end position="120"/>
    </location>
</feature>
<evidence type="ECO:0000256" key="8">
    <source>
        <dbReference type="ARBA" id="ARBA00038435"/>
    </source>
</evidence>
<organism evidence="11 12">
    <name type="scientific">Candidatus Fimicola merdigallinarum</name>
    <dbReference type="NCBI Taxonomy" id="2840819"/>
    <lineage>
        <taxon>Bacteria</taxon>
        <taxon>Bacillati</taxon>
        <taxon>Bacillota</taxon>
        <taxon>Clostridia</taxon>
        <taxon>Lachnospirales</taxon>
        <taxon>Lachnospiraceae</taxon>
        <taxon>Lachnospiraceae incertae sedis</taxon>
        <taxon>Candidatus Fimicola</taxon>
    </lineage>
</organism>
<feature type="transmembrane region" description="Helical" evidence="9">
    <location>
        <begin position="30"/>
        <end position="49"/>
    </location>
</feature>
<dbReference type="GO" id="GO:0005886">
    <property type="term" value="C:plasma membrane"/>
    <property type="evidence" value="ECO:0007669"/>
    <property type="project" value="UniProtKB-SubCell"/>
</dbReference>
<comment type="similarity">
    <text evidence="8">Belongs to the NhaC Na(+)/H(+) (TC 2.A.35) antiporter family.</text>
</comment>
<evidence type="ECO:0000256" key="5">
    <source>
        <dbReference type="ARBA" id="ARBA00022692"/>
    </source>
</evidence>
<keyword evidence="4" id="KW-1003">Cell membrane</keyword>
<evidence type="ECO:0000313" key="11">
    <source>
        <dbReference type="EMBL" id="MBO8434210.1"/>
    </source>
</evidence>
<feature type="transmembrane region" description="Helical" evidence="9">
    <location>
        <begin position="411"/>
        <end position="429"/>
    </location>
</feature>
<gene>
    <name evidence="11" type="ORF">IAC55_02655</name>
</gene>
<comment type="subcellular location">
    <subcellularLocation>
        <location evidence="1">Cell membrane</location>
        <topology evidence="1">Multi-pass membrane protein</topology>
    </subcellularLocation>
</comment>
<evidence type="ECO:0000256" key="4">
    <source>
        <dbReference type="ARBA" id="ARBA00022475"/>
    </source>
</evidence>
<evidence type="ECO:0000256" key="2">
    <source>
        <dbReference type="ARBA" id="ARBA00022448"/>
    </source>
</evidence>
<proteinExistence type="inferred from homology"/>
<dbReference type="Proteomes" id="UP000823611">
    <property type="component" value="Unassembled WGS sequence"/>
</dbReference>
<reference evidence="11" key="1">
    <citation type="submission" date="2020-10" db="EMBL/GenBank/DDBJ databases">
        <authorList>
            <person name="Gilroy R."/>
        </authorList>
    </citation>
    <scope>NUCLEOTIDE SEQUENCE</scope>
    <source>
        <strain evidence="11">F6-4510</strain>
    </source>
</reference>
<dbReference type="AlphaFoldDB" id="A0A9D9H0Q4"/>
<evidence type="ECO:0000256" key="7">
    <source>
        <dbReference type="ARBA" id="ARBA00023136"/>
    </source>
</evidence>
<keyword evidence="2" id="KW-0813">Transport</keyword>
<keyword evidence="6 9" id="KW-1133">Transmembrane helix</keyword>
<feature type="transmembrane region" description="Helical" evidence="9">
    <location>
        <begin position="7"/>
        <end position="24"/>
    </location>
</feature>
<accession>A0A9D9H0Q4</accession>
<feature type="domain" description="Na+/H+ antiporter NhaC-like C-terminal" evidence="10">
    <location>
        <begin position="233"/>
        <end position="428"/>
    </location>
</feature>
<name>A0A9D9H0Q4_9FIRM</name>
<evidence type="ECO:0000256" key="9">
    <source>
        <dbReference type="SAM" id="Phobius"/>
    </source>
</evidence>
<keyword evidence="7 9" id="KW-0472">Membrane</keyword>
<dbReference type="PANTHER" id="PTHR33451:SF5">
    <property type="entry name" value="NA+_H+ ANTIPORTER"/>
    <property type="match status" value="1"/>
</dbReference>
<evidence type="ECO:0000256" key="6">
    <source>
        <dbReference type="ARBA" id="ARBA00022989"/>
    </source>
</evidence>
<evidence type="ECO:0000259" key="10">
    <source>
        <dbReference type="Pfam" id="PF03553"/>
    </source>
</evidence>